<organism evidence="1">
    <name type="scientific">Rhipicephalus zambeziensis</name>
    <dbReference type="NCBI Taxonomy" id="60191"/>
    <lineage>
        <taxon>Eukaryota</taxon>
        <taxon>Metazoa</taxon>
        <taxon>Ecdysozoa</taxon>
        <taxon>Arthropoda</taxon>
        <taxon>Chelicerata</taxon>
        <taxon>Arachnida</taxon>
        <taxon>Acari</taxon>
        <taxon>Parasitiformes</taxon>
        <taxon>Ixodida</taxon>
        <taxon>Ixodoidea</taxon>
        <taxon>Ixodidae</taxon>
        <taxon>Rhipicephalinae</taxon>
        <taxon>Rhipicephalus</taxon>
        <taxon>Rhipicephalus</taxon>
    </lineage>
</organism>
<name>A0A224Y613_9ACAR</name>
<dbReference type="AlphaFoldDB" id="A0A224Y613"/>
<sequence length="96" mass="11626">MFLRYRRYCSSSHIFSFIIKRKNIAEMKRDQQKFIFSLLQLIICYTNVHYNEIELYKWKRIDKLGSVMALLNKVAMYENKKLQFKPSAQKEGKYGC</sequence>
<proteinExistence type="predicted"/>
<protein>
    <submittedName>
        <fullName evidence="1">Uncharacterized protein</fullName>
    </submittedName>
</protein>
<reference evidence="1" key="1">
    <citation type="journal article" date="2017" name="Parasit. Vectors">
        <title>Sialotranscriptomics of Rhipicephalus zambeziensis reveals intricate expression profiles of secretory proteins and suggests tight temporal transcriptional regulation during blood-feeding.</title>
        <authorList>
            <person name="de Castro M.H."/>
            <person name="de Klerk D."/>
            <person name="Pienaar R."/>
            <person name="Rees D.J.G."/>
            <person name="Mans B.J."/>
        </authorList>
    </citation>
    <scope>NUCLEOTIDE SEQUENCE</scope>
    <source>
        <tissue evidence="1">Salivary glands</tissue>
    </source>
</reference>
<evidence type="ECO:0000313" key="1">
    <source>
        <dbReference type="EMBL" id="MAA13008.1"/>
    </source>
</evidence>
<dbReference type="EMBL" id="GFPF01001862">
    <property type="protein sequence ID" value="MAA13008.1"/>
    <property type="molecule type" value="Transcribed_RNA"/>
</dbReference>
<accession>A0A224Y613</accession>